<keyword evidence="2" id="KW-1133">Transmembrane helix</keyword>
<sequence length="162" mass="18130">MTDSSPNTTQEKAKSEQSDELSTNTKILDKIQHLPPEDKEHIIATMEMYSGPIPHPAILEGYQKLYPDAAKEIIQNGVDESRHRRELESKRQKRRGRLAWIAMIGGLMLCGLFIVASFWLIMLGHTIIGTVFASGGFLSIIGTVFDLVPRLVANDDLHSDEE</sequence>
<evidence type="ECO:0000256" key="2">
    <source>
        <dbReference type="SAM" id="Phobius"/>
    </source>
</evidence>
<organism evidence="3 4">
    <name type="scientific">Levilactobacillus angrenensis</name>
    <dbReference type="NCBI Taxonomy" id="2486020"/>
    <lineage>
        <taxon>Bacteria</taxon>
        <taxon>Bacillati</taxon>
        <taxon>Bacillota</taxon>
        <taxon>Bacilli</taxon>
        <taxon>Lactobacillales</taxon>
        <taxon>Lactobacillaceae</taxon>
        <taxon>Levilactobacillus</taxon>
    </lineage>
</organism>
<dbReference type="EMBL" id="JBHSSO010000002">
    <property type="protein sequence ID" value="MFC6288609.1"/>
    <property type="molecule type" value="Genomic_DNA"/>
</dbReference>
<proteinExistence type="predicted"/>
<feature type="transmembrane region" description="Helical" evidence="2">
    <location>
        <begin position="127"/>
        <end position="148"/>
    </location>
</feature>
<comment type="caution">
    <text evidence="3">The sequence shown here is derived from an EMBL/GenBank/DDBJ whole genome shotgun (WGS) entry which is preliminary data.</text>
</comment>
<dbReference type="InterPro" id="IPR019284">
    <property type="entry name" value="RP532"/>
</dbReference>
<keyword evidence="2" id="KW-0472">Membrane</keyword>
<keyword evidence="4" id="KW-1185">Reference proteome</keyword>
<protein>
    <submittedName>
        <fullName evidence="3">DUF2335 domain-containing protein</fullName>
    </submittedName>
</protein>
<dbReference type="Proteomes" id="UP001596258">
    <property type="component" value="Unassembled WGS sequence"/>
</dbReference>
<dbReference type="Pfam" id="PF10097">
    <property type="entry name" value="DUF2335"/>
    <property type="match status" value="1"/>
</dbReference>
<evidence type="ECO:0000313" key="4">
    <source>
        <dbReference type="Proteomes" id="UP001596258"/>
    </source>
</evidence>
<dbReference type="RefSeq" id="WP_191987405.1">
    <property type="nucleotide sequence ID" value="NZ_JBHSSO010000002.1"/>
</dbReference>
<evidence type="ECO:0000256" key="1">
    <source>
        <dbReference type="SAM" id="MobiDB-lite"/>
    </source>
</evidence>
<accession>A0ABW1U8B0</accession>
<name>A0ABW1U8B0_9LACO</name>
<feature type="region of interest" description="Disordered" evidence="1">
    <location>
        <begin position="1"/>
        <end position="25"/>
    </location>
</feature>
<gene>
    <name evidence="3" type="ORF">ACFP1M_00100</name>
</gene>
<keyword evidence="2" id="KW-0812">Transmembrane</keyword>
<feature type="transmembrane region" description="Helical" evidence="2">
    <location>
        <begin position="98"/>
        <end position="121"/>
    </location>
</feature>
<feature type="compositionally biased region" description="Polar residues" evidence="1">
    <location>
        <begin position="1"/>
        <end position="10"/>
    </location>
</feature>
<reference evidence="4" key="1">
    <citation type="journal article" date="2019" name="Int. J. Syst. Evol. Microbiol.">
        <title>The Global Catalogue of Microorganisms (GCM) 10K type strain sequencing project: providing services to taxonomists for standard genome sequencing and annotation.</title>
        <authorList>
            <consortium name="The Broad Institute Genomics Platform"/>
            <consortium name="The Broad Institute Genome Sequencing Center for Infectious Disease"/>
            <person name="Wu L."/>
            <person name="Ma J."/>
        </authorList>
    </citation>
    <scope>NUCLEOTIDE SEQUENCE [LARGE SCALE GENOMIC DNA]</scope>
    <source>
        <strain evidence="4">CCM 8893</strain>
    </source>
</reference>
<evidence type="ECO:0000313" key="3">
    <source>
        <dbReference type="EMBL" id="MFC6288609.1"/>
    </source>
</evidence>